<evidence type="ECO:0000313" key="1">
    <source>
        <dbReference type="EMBL" id="DAE13959.1"/>
    </source>
</evidence>
<reference evidence="1" key="1">
    <citation type="journal article" date="2021" name="Proc. Natl. Acad. Sci. U.S.A.">
        <title>A Catalog of Tens of Thousands of Viruses from Human Metagenomes Reveals Hidden Associations with Chronic Diseases.</title>
        <authorList>
            <person name="Tisza M.J."/>
            <person name="Buck C.B."/>
        </authorList>
    </citation>
    <scope>NUCLEOTIDE SEQUENCE</scope>
    <source>
        <strain evidence="1">Ctxrg1</strain>
    </source>
</reference>
<proteinExistence type="predicted"/>
<dbReference type="EMBL" id="BK015573">
    <property type="protein sequence ID" value="DAE13959.1"/>
    <property type="molecule type" value="Genomic_DNA"/>
</dbReference>
<organism evidence="1">
    <name type="scientific">Siphoviridae sp. ctxrg1</name>
    <dbReference type="NCBI Taxonomy" id="2825741"/>
    <lineage>
        <taxon>Viruses</taxon>
        <taxon>Duplodnaviria</taxon>
        <taxon>Heunggongvirae</taxon>
        <taxon>Uroviricota</taxon>
        <taxon>Caudoviricetes</taxon>
    </lineage>
</organism>
<protein>
    <submittedName>
        <fullName evidence="1">Uncharacterized protein</fullName>
    </submittedName>
</protein>
<sequence length="157" mass="18695">MKYTELQQKELLLKYISIKLSNELNNDINLEYIIKCNNKIITGTTLRNFNTTKFSVEKIFNDFNRPEIIFEPIDYFYISENIKPFHIKHLAELFQLSKINFKSALLKLILDTNINLNFSNDKFEMYDVKFIESNVVFDYLLISEKDNFEIISVNIID</sequence>
<name>A0A8S5Q3P0_9CAUD</name>
<accession>A0A8S5Q3P0</accession>